<organism evidence="2 3">
    <name type="scientific">Entomortierella parvispora</name>
    <dbReference type="NCBI Taxonomy" id="205924"/>
    <lineage>
        <taxon>Eukaryota</taxon>
        <taxon>Fungi</taxon>
        <taxon>Fungi incertae sedis</taxon>
        <taxon>Mucoromycota</taxon>
        <taxon>Mortierellomycotina</taxon>
        <taxon>Mortierellomycetes</taxon>
        <taxon>Mortierellales</taxon>
        <taxon>Mortierellaceae</taxon>
        <taxon>Entomortierella</taxon>
    </lineage>
</organism>
<evidence type="ECO:0000313" key="2">
    <source>
        <dbReference type="EMBL" id="GJJ70202.1"/>
    </source>
</evidence>
<evidence type="ECO:0000256" key="1">
    <source>
        <dbReference type="SAM" id="MobiDB-lite"/>
    </source>
</evidence>
<comment type="caution">
    <text evidence="2">The sequence shown here is derived from an EMBL/GenBank/DDBJ whole genome shotgun (WGS) entry which is preliminary data.</text>
</comment>
<reference evidence="2" key="2">
    <citation type="journal article" date="2022" name="Microbiol. Resour. Announc.">
        <title>Whole-Genome Sequence of Entomortierella parvispora E1425, a Mucoromycotan Fungus Associated with Burkholderiaceae-Related Endosymbiotic Bacteria.</title>
        <authorList>
            <person name="Herlambang A."/>
            <person name="Guo Y."/>
            <person name="Takashima Y."/>
            <person name="Narisawa K."/>
            <person name="Ohta H."/>
            <person name="Nishizawa T."/>
        </authorList>
    </citation>
    <scope>NUCLEOTIDE SEQUENCE</scope>
    <source>
        <strain evidence="2">E1425</strain>
    </source>
</reference>
<accession>A0A9P3H5N3</accession>
<dbReference type="AlphaFoldDB" id="A0A9P3H5N3"/>
<feature type="region of interest" description="Disordered" evidence="1">
    <location>
        <begin position="13"/>
        <end position="41"/>
    </location>
</feature>
<dbReference type="Proteomes" id="UP000827284">
    <property type="component" value="Unassembled WGS sequence"/>
</dbReference>
<keyword evidence="3" id="KW-1185">Reference proteome</keyword>
<sequence>MYKRNCTLQLQHRNTTDPSSRLLTRNSANNARNGHNNSFSRSIPTNLRYNLALRRPVDTVLSQYPLKDPQQDHCAPSIQDDIHFFESMRHHSACLPCRSRYHGNVLLRTDRQSMRRFLYDI</sequence>
<protein>
    <submittedName>
        <fullName evidence="2">Uncharacterized protein</fullName>
    </submittedName>
</protein>
<dbReference type="EMBL" id="BQFW01000003">
    <property type="protein sequence ID" value="GJJ70202.1"/>
    <property type="molecule type" value="Genomic_DNA"/>
</dbReference>
<name>A0A9P3H5N3_9FUNG</name>
<feature type="compositionally biased region" description="Low complexity" evidence="1">
    <location>
        <begin position="25"/>
        <end position="38"/>
    </location>
</feature>
<feature type="compositionally biased region" description="Polar residues" evidence="1">
    <location>
        <begin position="13"/>
        <end position="24"/>
    </location>
</feature>
<gene>
    <name evidence="2" type="ORF">EMPS_02551</name>
</gene>
<evidence type="ECO:0000313" key="3">
    <source>
        <dbReference type="Proteomes" id="UP000827284"/>
    </source>
</evidence>
<reference evidence="2" key="1">
    <citation type="submission" date="2021-11" db="EMBL/GenBank/DDBJ databases">
        <authorList>
            <person name="Herlambang A."/>
            <person name="Guo Y."/>
            <person name="Takashima Y."/>
            <person name="Nishizawa T."/>
        </authorList>
    </citation>
    <scope>NUCLEOTIDE SEQUENCE</scope>
    <source>
        <strain evidence="2">E1425</strain>
    </source>
</reference>
<proteinExistence type="predicted"/>